<feature type="DNA-binding region" description="H-T-H motif" evidence="4">
    <location>
        <begin position="35"/>
        <end position="54"/>
    </location>
</feature>
<reference evidence="7 8" key="1">
    <citation type="submission" date="2022-06" db="EMBL/GenBank/DDBJ databases">
        <title>Paraconexibacter antarcticus.</title>
        <authorList>
            <person name="Kim C.S."/>
        </authorList>
    </citation>
    <scope>NUCLEOTIDE SEQUENCE [LARGE SCALE GENOMIC DNA]</scope>
    <source>
        <strain evidence="7 8">02-257</strain>
    </source>
</reference>
<evidence type="ECO:0000259" key="6">
    <source>
        <dbReference type="PROSITE" id="PS50977"/>
    </source>
</evidence>
<dbReference type="RefSeq" id="WP_254571331.1">
    <property type="nucleotide sequence ID" value="NZ_CP098502.1"/>
</dbReference>
<accession>A0ABY5DSG5</accession>
<dbReference type="InterPro" id="IPR001647">
    <property type="entry name" value="HTH_TetR"/>
</dbReference>
<feature type="region of interest" description="Disordered" evidence="5">
    <location>
        <begin position="189"/>
        <end position="218"/>
    </location>
</feature>
<dbReference type="PANTHER" id="PTHR30055">
    <property type="entry name" value="HTH-TYPE TRANSCRIPTIONAL REGULATOR RUTR"/>
    <property type="match status" value="1"/>
</dbReference>
<evidence type="ECO:0000256" key="1">
    <source>
        <dbReference type="ARBA" id="ARBA00023015"/>
    </source>
</evidence>
<keyword evidence="2 4" id="KW-0238">DNA-binding</keyword>
<evidence type="ECO:0000313" key="8">
    <source>
        <dbReference type="Proteomes" id="UP001056035"/>
    </source>
</evidence>
<evidence type="ECO:0000256" key="5">
    <source>
        <dbReference type="SAM" id="MobiDB-lite"/>
    </source>
</evidence>
<sequence>MPSVTRPLRRDAERNRLRILEAARTVFAARGLEVSLDDIAREAEVGVGTVYRRFPDKEALIDALFEQRVGDFAAMAETARATEDPWEALVTFLEGAVGMQAEDQGLKELLLNTARGQSRVASVRAQIAPLVAEIVERAKASGTIRADVTYADLPLITMMLGAVAEASREANPELWRRYLGLVLDGLRPQRTAPTPLPQPALEDEGLDRAMAGWRPPRR</sequence>
<feature type="domain" description="HTH tetR-type" evidence="6">
    <location>
        <begin position="13"/>
        <end position="72"/>
    </location>
</feature>
<evidence type="ECO:0000256" key="2">
    <source>
        <dbReference type="ARBA" id="ARBA00023125"/>
    </source>
</evidence>
<dbReference type="InterPro" id="IPR023772">
    <property type="entry name" value="DNA-bd_HTH_TetR-type_CS"/>
</dbReference>
<dbReference type="SUPFAM" id="SSF46689">
    <property type="entry name" value="Homeodomain-like"/>
    <property type="match status" value="1"/>
</dbReference>
<dbReference type="InterPro" id="IPR036271">
    <property type="entry name" value="Tet_transcr_reg_TetR-rel_C_sf"/>
</dbReference>
<dbReference type="PROSITE" id="PS01081">
    <property type="entry name" value="HTH_TETR_1"/>
    <property type="match status" value="1"/>
</dbReference>
<protein>
    <submittedName>
        <fullName evidence="7">TetR/AcrR family transcriptional regulator</fullName>
    </submittedName>
</protein>
<dbReference type="PANTHER" id="PTHR30055:SF234">
    <property type="entry name" value="HTH-TYPE TRANSCRIPTIONAL REGULATOR BETI"/>
    <property type="match status" value="1"/>
</dbReference>
<dbReference type="InterPro" id="IPR049445">
    <property type="entry name" value="TetR_SbtR-like_C"/>
</dbReference>
<keyword evidence="3" id="KW-0804">Transcription</keyword>
<evidence type="ECO:0000256" key="4">
    <source>
        <dbReference type="PROSITE-ProRule" id="PRU00335"/>
    </source>
</evidence>
<dbReference type="Pfam" id="PF00440">
    <property type="entry name" value="TetR_N"/>
    <property type="match status" value="1"/>
</dbReference>
<evidence type="ECO:0000313" key="7">
    <source>
        <dbReference type="EMBL" id="UTI64631.1"/>
    </source>
</evidence>
<organism evidence="7 8">
    <name type="scientific">Paraconexibacter antarcticus</name>
    <dbReference type="NCBI Taxonomy" id="2949664"/>
    <lineage>
        <taxon>Bacteria</taxon>
        <taxon>Bacillati</taxon>
        <taxon>Actinomycetota</taxon>
        <taxon>Thermoleophilia</taxon>
        <taxon>Solirubrobacterales</taxon>
        <taxon>Paraconexibacteraceae</taxon>
        <taxon>Paraconexibacter</taxon>
    </lineage>
</organism>
<gene>
    <name evidence="7" type="ORF">NBH00_00120</name>
</gene>
<keyword evidence="1" id="KW-0805">Transcription regulation</keyword>
<dbReference type="PRINTS" id="PR00455">
    <property type="entry name" value="HTHTETR"/>
</dbReference>
<evidence type="ECO:0000256" key="3">
    <source>
        <dbReference type="ARBA" id="ARBA00023163"/>
    </source>
</evidence>
<dbReference type="Proteomes" id="UP001056035">
    <property type="component" value="Chromosome"/>
</dbReference>
<name>A0ABY5DSG5_9ACTN</name>
<dbReference type="SUPFAM" id="SSF48498">
    <property type="entry name" value="Tetracyclin repressor-like, C-terminal domain"/>
    <property type="match status" value="1"/>
</dbReference>
<dbReference type="InterPro" id="IPR009057">
    <property type="entry name" value="Homeodomain-like_sf"/>
</dbReference>
<keyword evidence="8" id="KW-1185">Reference proteome</keyword>
<dbReference type="Gene3D" id="1.10.357.10">
    <property type="entry name" value="Tetracycline Repressor, domain 2"/>
    <property type="match status" value="1"/>
</dbReference>
<proteinExistence type="predicted"/>
<dbReference type="EMBL" id="CP098502">
    <property type="protein sequence ID" value="UTI64631.1"/>
    <property type="molecule type" value="Genomic_DNA"/>
</dbReference>
<dbReference type="PROSITE" id="PS50977">
    <property type="entry name" value="HTH_TETR_2"/>
    <property type="match status" value="1"/>
</dbReference>
<dbReference type="InterPro" id="IPR050109">
    <property type="entry name" value="HTH-type_TetR-like_transc_reg"/>
</dbReference>
<dbReference type="Pfam" id="PF21597">
    <property type="entry name" value="TetR_C_43"/>
    <property type="match status" value="1"/>
</dbReference>